<comment type="caution">
    <text evidence="1">The sequence shown here is derived from an EMBL/GenBank/DDBJ whole genome shotgun (WGS) entry which is preliminary data.</text>
</comment>
<dbReference type="EMBL" id="JARKIF010000002">
    <property type="protein sequence ID" value="KAJ7646570.1"/>
    <property type="molecule type" value="Genomic_DNA"/>
</dbReference>
<proteinExistence type="predicted"/>
<dbReference type="AlphaFoldDB" id="A0AAD7CDR1"/>
<gene>
    <name evidence="1" type="ORF">FB45DRAFT_1018886</name>
</gene>
<sequence length="912" mass="101089">MDPVTSIITLATFVKDLLELGQKIKESIEKVSENRRRNRELANDVLRSLADIANLLRGHCGEVPPALLGALGDLKADMLHVLEICRKIQPAGNGTLGFKVKVKMWLKRDEVETEISRLKDRVLGCYIKFTAFSTARTELQLHNLSLRVEHASTMHHAQNQVGFRRLEGMVSRILLDEHSLNRTVLSDSTHIEIQYLEVQTKQLIGSLHKAMNGQKLVLDTTAWDPTRPFKSTFVQIISSSSVVHKVLETILTIQRNPSEVMLHSMTDIMLTLGIHLANLGMIPAAIAWELSIIQVLRQVAGDAGIAWILGSLEKLSRFYQYQTQYTLALGASQEFLDSCRESEYGVGSALTYPAHLSRPLFANAVGFCEGEFDGSEEEAEFHAVTSSEAFFTLAQSLSAEGRHLDAYSASTKGFKALLGCRGRRPPRKIHMEAFVNQLSAVGEGGTILCEALSLFCDLTRVYPDESSVVFLRLLYAYVFTGTSITLREIPQHKSPLKSQHTDLCSPLVITALQALYVRPWETRDIRAPLLKHISHEYLDEATSGLERVISSLIADSHTVQPLLRWVLDDILDYALPAVVADCSRCFILQIAEKVVQFFRHTAESTAGEGHGWCSLAAVLGAYSRGFWLIGRLTEALSTLDEAIARIRFLNSIGALVEDGAAEEQLRAFQLSRAHLLYDMDRIPEALEATASPVAMGDGCESDLWSYYLVRTRVLRRAGRYQAAADILRGVVAMGQSQKDKNGFDIYFPLLLVETAIVHLEHLLVPDSALKYAEKAVAFCRRHLAVGSDSVELERERELQNCALIHSLTTLSDCLAALGGKPADALAASREATDIYSSNASYMWGDLIHTIRKEELGGNAFRSVSLRLGGSEEGRKSAENAIELYRRLVALAPRHLEAYLAFQGVSTSEVQND</sequence>
<dbReference type="SUPFAM" id="SSF48452">
    <property type="entry name" value="TPR-like"/>
    <property type="match status" value="1"/>
</dbReference>
<accession>A0AAD7CDR1</accession>
<dbReference type="Proteomes" id="UP001221142">
    <property type="component" value="Unassembled WGS sequence"/>
</dbReference>
<organism evidence="1 2">
    <name type="scientific">Roridomyces roridus</name>
    <dbReference type="NCBI Taxonomy" id="1738132"/>
    <lineage>
        <taxon>Eukaryota</taxon>
        <taxon>Fungi</taxon>
        <taxon>Dikarya</taxon>
        <taxon>Basidiomycota</taxon>
        <taxon>Agaricomycotina</taxon>
        <taxon>Agaricomycetes</taxon>
        <taxon>Agaricomycetidae</taxon>
        <taxon>Agaricales</taxon>
        <taxon>Marasmiineae</taxon>
        <taxon>Mycenaceae</taxon>
        <taxon>Roridomyces</taxon>
    </lineage>
</organism>
<dbReference type="InterPro" id="IPR011990">
    <property type="entry name" value="TPR-like_helical_dom_sf"/>
</dbReference>
<dbReference type="Gene3D" id="1.25.40.10">
    <property type="entry name" value="Tetratricopeptide repeat domain"/>
    <property type="match status" value="1"/>
</dbReference>
<evidence type="ECO:0000313" key="2">
    <source>
        <dbReference type="Proteomes" id="UP001221142"/>
    </source>
</evidence>
<keyword evidence="2" id="KW-1185">Reference proteome</keyword>
<evidence type="ECO:0000313" key="1">
    <source>
        <dbReference type="EMBL" id="KAJ7646570.1"/>
    </source>
</evidence>
<protein>
    <submittedName>
        <fullName evidence="1">Uncharacterized protein</fullName>
    </submittedName>
</protein>
<reference evidence="1" key="1">
    <citation type="submission" date="2023-03" db="EMBL/GenBank/DDBJ databases">
        <title>Massive genome expansion in bonnet fungi (Mycena s.s.) driven by repeated elements and novel gene families across ecological guilds.</title>
        <authorList>
            <consortium name="Lawrence Berkeley National Laboratory"/>
            <person name="Harder C.B."/>
            <person name="Miyauchi S."/>
            <person name="Viragh M."/>
            <person name="Kuo A."/>
            <person name="Thoen E."/>
            <person name="Andreopoulos B."/>
            <person name="Lu D."/>
            <person name="Skrede I."/>
            <person name="Drula E."/>
            <person name="Henrissat B."/>
            <person name="Morin E."/>
            <person name="Kohler A."/>
            <person name="Barry K."/>
            <person name="LaButti K."/>
            <person name="Morin E."/>
            <person name="Salamov A."/>
            <person name="Lipzen A."/>
            <person name="Mereny Z."/>
            <person name="Hegedus B."/>
            <person name="Baldrian P."/>
            <person name="Stursova M."/>
            <person name="Weitz H."/>
            <person name="Taylor A."/>
            <person name="Grigoriev I.V."/>
            <person name="Nagy L.G."/>
            <person name="Martin F."/>
            <person name="Kauserud H."/>
        </authorList>
    </citation>
    <scope>NUCLEOTIDE SEQUENCE</scope>
    <source>
        <strain evidence="1">9284</strain>
    </source>
</reference>
<dbReference type="CDD" id="cd21037">
    <property type="entry name" value="MLKL_NTD"/>
    <property type="match status" value="1"/>
</dbReference>
<dbReference type="InterPro" id="IPR059179">
    <property type="entry name" value="MLKL-like_MCAfunc"/>
</dbReference>
<name>A0AAD7CDR1_9AGAR</name>